<dbReference type="InterPro" id="IPR026349">
    <property type="entry name" value="CHP04255"/>
</dbReference>
<name>A0A7D5D6G7_9PSED</name>
<dbReference type="KEGG" id="pez:HWQ56_10235"/>
<protein>
    <submittedName>
        <fullName evidence="1">TIGR04255 family protein</fullName>
    </submittedName>
</protein>
<organism evidence="1 2">
    <name type="scientific">Pseudomonas eucalypticola</name>
    <dbReference type="NCBI Taxonomy" id="2599595"/>
    <lineage>
        <taxon>Bacteria</taxon>
        <taxon>Pseudomonadati</taxon>
        <taxon>Pseudomonadota</taxon>
        <taxon>Gammaproteobacteria</taxon>
        <taxon>Pseudomonadales</taxon>
        <taxon>Pseudomonadaceae</taxon>
        <taxon>Pseudomonas</taxon>
    </lineage>
</organism>
<reference evidence="1 2" key="1">
    <citation type="submission" date="2020-06" db="EMBL/GenBank/DDBJ databases">
        <title>Pseudomonas eucalypticola sp. nov., an endophyte of Eucalyptus dunnii leaves with biocontrol ability of eucalyptus leaf blight.</title>
        <authorList>
            <person name="Liu Y."/>
            <person name="Song Z."/>
            <person name="Zeng H."/>
            <person name="Lu M."/>
            <person name="Wang X."/>
            <person name="Lian X."/>
            <person name="Zhang Q."/>
        </authorList>
    </citation>
    <scope>NUCLEOTIDE SEQUENCE [LARGE SCALE GENOMIC DNA]</scope>
    <source>
        <strain evidence="1 2">NP-1</strain>
    </source>
</reference>
<dbReference type="NCBIfam" id="TIGR04255">
    <property type="entry name" value="sporadTIGR04255"/>
    <property type="match status" value="1"/>
</dbReference>
<dbReference type="AlphaFoldDB" id="A0A7D5D6G7"/>
<dbReference type="Proteomes" id="UP000509568">
    <property type="component" value="Chromosome"/>
</dbReference>
<accession>A0A7D5D6G7</accession>
<keyword evidence="2" id="KW-1185">Reference proteome</keyword>
<evidence type="ECO:0000313" key="1">
    <source>
        <dbReference type="EMBL" id="QKZ04140.1"/>
    </source>
</evidence>
<dbReference type="RefSeq" id="WP_176570359.1">
    <property type="nucleotide sequence ID" value="NZ_CP056030.1"/>
</dbReference>
<evidence type="ECO:0000313" key="2">
    <source>
        <dbReference type="Proteomes" id="UP000509568"/>
    </source>
</evidence>
<gene>
    <name evidence="1" type="ORF">HWQ56_10235</name>
</gene>
<proteinExistence type="predicted"/>
<dbReference type="EMBL" id="CP056030">
    <property type="protein sequence ID" value="QKZ04140.1"/>
    <property type="molecule type" value="Genomic_DNA"/>
</dbReference>
<sequence>MSATLANAPVYYALAQVRFNPVALMEKFSSEIQDRLRRSGFPIFEMEKSQSFEFTDLNLSGEAKPKITETPNWFFTSADRLSGYVLGTDFLTFQATDYCDHEAFFASLCAGLDVVNEVASIGDISRIGIRYLDAIVPGEGESLNQYLHPQVQGVDFGLPWIGGAWEAGFKTEQGVMVSKIYKTPQALLGFPVDLQPRSVVLKKKFVFSEPKEHAVIDIDHFIQEPTPMVSSVVYEKLVALRGPLRQCFRTIATEYAFSRWS</sequence>